<reference evidence="2 3" key="1">
    <citation type="submission" date="2024-02" db="EMBL/GenBank/DDBJ databases">
        <authorList>
            <person name="Vignale AGUSTIN F."/>
            <person name="Sosa J E."/>
            <person name="Modenutti C."/>
        </authorList>
    </citation>
    <scope>NUCLEOTIDE SEQUENCE [LARGE SCALE GENOMIC DNA]</scope>
</reference>
<dbReference type="AlphaFoldDB" id="A0ABC8S9V3"/>
<comment type="caution">
    <text evidence="2">The sequence shown here is derived from an EMBL/GenBank/DDBJ whole genome shotgun (WGS) entry which is preliminary data.</text>
</comment>
<dbReference type="EMBL" id="CAUOFW020002425">
    <property type="protein sequence ID" value="CAK9153610.1"/>
    <property type="molecule type" value="Genomic_DNA"/>
</dbReference>
<evidence type="ECO:0000313" key="2">
    <source>
        <dbReference type="EMBL" id="CAK9153610.1"/>
    </source>
</evidence>
<feature type="region of interest" description="Disordered" evidence="1">
    <location>
        <begin position="84"/>
        <end position="167"/>
    </location>
</feature>
<feature type="region of interest" description="Disordered" evidence="1">
    <location>
        <begin position="31"/>
        <end position="50"/>
    </location>
</feature>
<feature type="compositionally biased region" description="Polar residues" evidence="1">
    <location>
        <begin position="31"/>
        <end position="46"/>
    </location>
</feature>
<dbReference type="Proteomes" id="UP001642360">
    <property type="component" value="Unassembled WGS sequence"/>
</dbReference>
<accession>A0ABC8S9V3</accession>
<gene>
    <name evidence="2" type="ORF">ILEXP_LOCUS21898</name>
</gene>
<protein>
    <submittedName>
        <fullName evidence="2">Uncharacterized protein</fullName>
    </submittedName>
</protein>
<name>A0ABC8S9V3_9AQUA</name>
<feature type="compositionally biased region" description="Basic and acidic residues" evidence="1">
    <location>
        <begin position="111"/>
        <end position="149"/>
    </location>
</feature>
<evidence type="ECO:0000256" key="1">
    <source>
        <dbReference type="SAM" id="MobiDB-lite"/>
    </source>
</evidence>
<proteinExistence type="predicted"/>
<organism evidence="2 3">
    <name type="scientific">Ilex paraguariensis</name>
    <name type="common">yerba mate</name>
    <dbReference type="NCBI Taxonomy" id="185542"/>
    <lineage>
        <taxon>Eukaryota</taxon>
        <taxon>Viridiplantae</taxon>
        <taxon>Streptophyta</taxon>
        <taxon>Embryophyta</taxon>
        <taxon>Tracheophyta</taxon>
        <taxon>Spermatophyta</taxon>
        <taxon>Magnoliopsida</taxon>
        <taxon>eudicotyledons</taxon>
        <taxon>Gunneridae</taxon>
        <taxon>Pentapetalae</taxon>
        <taxon>asterids</taxon>
        <taxon>campanulids</taxon>
        <taxon>Aquifoliales</taxon>
        <taxon>Aquifoliaceae</taxon>
        <taxon>Ilex</taxon>
    </lineage>
</organism>
<feature type="compositionally biased region" description="Basic and acidic residues" evidence="1">
    <location>
        <begin position="157"/>
        <end position="167"/>
    </location>
</feature>
<keyword evidence="3" id="KW-1185">Reference proteome</keyword>
<sequence>MPPTNTNPQTGTFIAKNLSKLVYFTESRQQGAIPQETQKHAANSSGMPPLILKIQPKSNIKKNFASLFKKPSSTLSHLVSVIPLDPSTSSAPLEVSQPIEGVPSPQGHGMLECRKGKREDEAPLGKQANDTKEEGKQKMGKVKKVDNPRERKRNGRKSQEKGVPKQF</sequence>
<evidence type="ECO:0000313" key="3">
    <source>
        <dbReference type="Proteomes" id="UP001642360"/>
    </source>
</evidence>